<dbReference type="AlphaFoldDB" id="A0AAD8Q9I4"/>
<comment type="caution">
    <text evidence="2">The sequence shown here is derived from an EMBL/GenBank/DDBJ whole genome shotgun (WGS) entry which is preliminary data.</text>
</comment>
<name>A0AAD8Q9I4_9PEZI</name>
<feature type="signal peptide" evidence="1">
    <location>
        <begin position="1"/>
        <end position="16"/>
    </location>
</feature>
<dbReference type="GeneID" id="85444950"/>
<dbReference type="RefSeq" id="XP_060419145.1">
    <property type="nucleotide sequence ID" value="XM_060560710.1"/>
</dbReference>
<protein>
    <submittedName>
        <fullName evidence="2">Uncharacterized protein</fullName>
    </submittedName>
</protein>
<keyword evidence="3" id="KW-1185">Reference proteome</keyword>
<reference evidence="2" key="1">
    <citation type="submission" date="2021-06" db="EMBL/GenBank/DDBJ databases">
        <title>Comparative genomics, transcriptomics and evolutionary studies reveal genomic signatures of adaptation to plant cell wall in hemibiotrophic fungi.</title>
        <authorList>
            <consortium name="DOE Joint Genome Institute"/>
            <person name="Baroncelli R."/>
            <person name="Diaz J.F."/>
            <person name="Benocci T."/>
            <person name="Peng M."/>
            <person name="Battaglia E."/>
            <person name="Haridas S."/>
            <person name="Andreopoulos W."/>
            <person name="Labutti K."/>
            <person name="Pangilinan J."/>
            <person name="Floch G.L."/>
            <person name="Makela M.R."/>
            <person name="Henrissat B."/>
            <person name="Grigoriev I.V."/>
            <person name="Crouch J.A."/>
            <person name="De Vries R.P."/>
            <person name="Sukno S.A."/>
            <person name="Thon M.R."/>
        </authorList>
    </citation>
    <scope>NUCLEOTIDE SEQUENCE</scope>
    <source>
        <strain evidence="2">CBS 125086</strain>
    </source>
</reference>
<dbReference type="Proteomes" id="UP001230504">
    <property type="component" value="Unassembled WGS sequence"/>
</dbReference>
<dbReference type="EMBL" id="JAHLJV010000005">
    <property type="protein sequence ID" value="KAK1598440.1"/>
    <property type="molecule type" value="Genomic_DNA"/>
</dbReference>
<keyword evidence="1" id="KW-0732">Signal</keyword>
<evidence type="ECO:0000313" key="3">
    <source>
        <dbReference type="Proteomes" id="UP001230504"/>
    </source>
</evidence>
<proteinExistence type="predicted"/>
<gene>
    <name evidence="2" type="ORF">LY79DRAFT_586991</name>
</gene>
<sequence length="468" mass="51799">MLLLSLVTLFASAVGASPVVLESRRAGEALEARNANTTYEQCSPFSQDGIQPGCWETLEMNKHLNDWWSANSARCNSKNKGFARCYLDTAGLITWNCDFVSLNGCTPPPSGRADEYASYQEFYVIWNIYAINLFFTNYHQALLQGQASAIGAVAEIVKVVAPPTKENPKTPLFAPIFGSTLAQFAALGPLLGSSIGASIMFASLTGTLGNTAGVYNALFPVTMVYQVSWEQLSAALSDNVNEYQKRVGEALTKIQTDFTLFYELTSNGAFSQQLSNNLPKNTDFMYHNLLKWTLNQALAQDDYFAVKNPGVDPRKIPIDQYDCSKLDEYGTCGPVWYDGKDSYGLARANDIGMDRMKDILDVAFKKNWTTPSELYIDAQSCQGKNGSEAFDVNNLSLSCVSNLPVCEFDFDYNPYEMMWLHRSPPQFKNCPSQKGWGTPPYWGIYAGVPLPYLGPFLLSGVVYDERSG</sequence>
<evidence type="ECO:0000256" key="1">
    <source>
        <dbReference type="SAM" id="SignalP"/>
    </source>
</evidence>
<feature type="chain" id="PRO_5042148330" evidence="1">
    <location>
        <begin position="17"/>
        <end position="468"/>
    </location>
</feature>
<evidence type="ECO:0000313" key="2">
    <source>
        <dbReference type="EMBL" id="KAK1598440.1"/>
    </source>
</evidence>
<accession>A0AAD8Q9I4</accession>
<organism evidence="2 3">
    <name type="scientific">Colletotrichum navitas</name>
    <dbReference type="NCBI Taxonomy" id="681940"/>
    <lineage>
        <taxon>Eukaryota</taxon>
        <taxon>Fungi</taxon>
        <taxon>Dikarya</taxon>
        <taxon>Ascomycota</taxon>
        <taxon>Pezizomycotina</taxon>
        <taxon>Sordariomycetes</taxon>
        <taxon>Hypocreomycetidae</taxon>
        <taxon>Glomerellales</taxon>
        <taxon>Glomerellaceae</taxon>
        <taxon>Colletotrichum</taxon>
        <taxon>Colletotrichum graminicola species complex</taxon>
    </lineage>
</organism>